<gene>
    <name evidence="1" type="ORF">SCLCIDRAFT_115161</name>
</gene>
<evidence type="ECO:0000313" key="2">
    <source>
        <dbReference type="Proteomes" id="UP000053989"/>
    </source>
</evidence>
<dbReference type="HOGENOM" id="CLU_001324_7_3_1"/>
<reference evidence="1 2" key="1">
    <citation type="submission" date="2014-04" db="EMBL/GenBank/DDBJ databases">
        <authorList>
            <consortium name="DOE Joint Genome Institute"/>
            <person name="Kuo A."/>
            <person name="Kohler A."/>
            <person name="Nagy L.G."/>
            <person name="Floudas D."/>
            <person name="Copeland A."/>
            <person name="Barry K.W."/>
            <person name="Cichocki N."/>
            <person name="Veneault-Fourrey C."/>
            <person name="LaButti K."/>
            <person name="Lindquist E.A."/>
            <person name="Lipzen A."/>
            <person name="Lundell T."/>
            <person name="Morin E."/>
            <person name="Murat C."/>
            <person name="Sun H."/>
            <person name="Tunlid A."/>
            <person name="Henrissat B."/>
            <person name="Grigoriev I.V."/>
            <person name="Hibbett D.S."/>
            <person name="Martin F."/>
            <person name="Nordberg H.P."/>
            <person name="Cantor M.N."/>
            <person name="Hua S.X."/>
        </authorList>
    </citation>
    <scope>NUCLEOTIDE SEQUENCE [LARGE SCALE GENOMIC DNA]</scope>
    <source>
        <strain evidence="1 2">Foug A</strain>
    </source>
</reference>
<dbReference type="EMBL" id="KN822028">
    <property type="protein sequence ID" value="KIM64523.1"/>
    <property type="molecule type" value="Genomic_DNA"/>
</dbReference>
<feature type="non-terminal residue" evidence="1">
    <location>
        <position position="1"/>
    </location>
</feature>
<proteinExistence type="predicted"/>
<sequence length="64" mass="7294">SQGQMIPHIIVDIANLPMGRLSLFNLYVSLAAHSPKPIMEGDRLRALDTETKRQWELMGQGEYR</sequence>
<name>A0A0C2ZSM3_9AGAM</name>
<protein>
    <submittedName>
        <fullName evidence="1">Uncharacterized protein</fullName>
    </submittedName>
</protein>
<dbReference type="Proteomes" id="UP000053989">
    <property type="component" value="Unassembled WGS sequence"/>
</dbReference>
<dbReference type="AlphaFoldDB" id="A0A0C2ZSM3"/>
<accession>A0A0C2ZSM3</accession>
<dbReference type="OrthoDB" id="2986975at2759"/>
<keyword evidence="2" id="KW-1185">Reference proteome</keyword>
<dbReference type="InParanoid" id="A0A0C2ZSM3"/>
<evidence type="ECO:0000313" key="1">
    <source>
        <dbReference type="EMBL" id="KIM64523.1"/>
    </source>
</evidence>
<reference evidence="2" key="2">
    <citation type="submission" date="2015-01" db="EMBL/GenBank/DDBJ databases">
        <title>Evolutionary Origins and Diversification of the Mycorrhizal Mutualists.</title>
        <authorList>
            <consortium name="DOE Joint Genome Institute"/>
            <consortium name="Mycorrhizal Genomics Consortium"/>
            <person name="Kohler A."/>
            <person name="Kuo A."/>
            <person name="Nagy L.G."/>
            <person name="Floudas D."/>
            <person name="Copeland A."/>
            <person name="Barry K.W."/>
            <person name="Cichocki N."/>
            <person name="Veneault-Fourrey C."/>
            <person name="LaButti K."/>
            <person name="Lindquist E.A."/>
            <person name="Lipzen A."/>
            <person name="Lundell T."/>
            <person name="Morin E."/>
            <person name="Murat C."/>
            <person name="Riley R."/>
            <person name="Ohm R."/>
            <person name="Sun H."/>
            <person name="Tunlid A."/>
            <person name="Henrissat B."/>
            <person name="Grigoriev I.V."/>
            <person name="Hibbett D.S."/>
            <person name="Martin F."/>
        </authorList>
    </citation>
    <scope>NUCLEOTIDE SEQUENCE [LARGE SCALE GENOMIC DNA]</scope>
    <source>
        <strain evidence="2">Foug A</strain>
    </source>
</reference>
<organism evidence="1 2">
    <name type="scientific">Scleroderma citrinum Foug A</name>
    <dbReference type="NCBI Taxonomy" id="1036808"/>
    <lineage>
        <taxon>Eukaryota</taxon>
        <taxon>Fungi</taxon>
        <taxon>Dikarya</taxon>
        <taxon>Basidiomycota</taxon>
        <taxon>Agaricomycotina</taxon>
        <taxon>Agaricomycetes</taxon>
        <taxon>Agaricomycetidae</taxon>
        <taxon>Boletales</taxon>
        <taxon>Sclerodermatineae</taxon>
        <taxon>Sclerodermataceae</taxon>
        <taxon>Scleroderma</taxon>
    </lineage>
</organism>